<dbReference type="RefSeq" id="WP_109264619.1">
    <property type="nucleotide sequence ID" value="NZ_QEWP01000008.1"/>
</dbReference>
<keyword evidence="4" id="KW-0328">Glycosyltransferase</keyword>
<dbReference type="InterPro" id="IPR024517">
    <property type="entry name" value="Glycogen_phosphorylase_DUF3417"/>
</dbReference>
<dbReference type="InterPro" id="IPR000811">
    <property type="entry name" value="Glyco_trans_35"/>
</dbReference>
<proteinExistence type="inferred from homology"/>
<evidence type="ECO:0000256" key="1">
    <source>
        <dbReference type="ARBA" id="ARBA00001275"/>
    </source>
</evidence>
<name>A0A2U2B829_9BACT</name>
<comment type="caution">
    <text evidence="7">The sequence shown here is derived from an EMBL/GenBank/DDBJ whole genome shotgun (WGS) entry which is preliminary data.</text>
</comment>
<dbReference type="SUPFAM" id="SSF53756">
    <property type="entry name" value="UDP-Glycosyltransferase/glycogen phosphorylase"/>
    <property type="match status" value="2"/>
</dbReference>
<keyword evidence="3" id="KW-0021">Allosteric enzyme</keyword>
<dbReference type="Pfam" id="PF00343">
    <property type="entry name" value="Phosphorylase"/>
    <property type="match status" value="1"/>
</dbReference>
<dbReference type="Gene3D" id="3.40.50.2000">
    <property type="entry name" value="Glycogen Phosphorylase B"/>
    <property type="match status" value="5"/>
</dbReference>
<evidence type="ECO:0000313" key="8">
    <source>
        <dbReference type="Proteomes" id="UP000244956"/>
    </source>
</evidence>
<dbReference type="EMBL" id="QEWP01000008">
    <property type="protein sequence ID" value="PWD99217.1"/>
    <property type="molecule type" value="Genomic_DNA"/>
</dbReference>
<organism evidence="7 8">
    <name type="scientific">Marinilabilia rubra</name>
    <dbReference type="NCBI Taxonomy" id="2162893"/>
    <lineage>
        <taxon>Bacteria</taxon>
        <taxon>Pseudomonadati</taxon>
        <taxon>Bacteroidota</taxon>
        <taxon>Bacteroidia</taxon>
        <taxon>Marinilabiliales</taxon>
        <taxon>Marinilabiliaceae</taxon>
        <taxon>Marinilabilia</taxon>
    </lineage>
</organism>
<evidence type="ECO:0000256" key="4">
    <source>
        <dbReference type="ARBA" id="ARBA00022676"/>
    </source>
</evidence>
<dbReference type="PANTHER" id="PTHR42655">
    <property type="entry name" value="GLYCOGEN PHOSPHORYLASE"/>
    <property type="match status" value="1"/>
</dbReference>
<dbReference type="GO" id="GO:0030170">
    <property type="term" value="F:pyridoxal phosphate binding"/>
    <property type="evidence" value="ECO:0007669"/>
    <property type="project" value="InterPro"/>
</dbReference>
<evidence type="ECO:0000259" key="6">
    <source>
        <dbReference type="Pfam" id="PF11897"/>
    </source>
</evidence>
<keyword evidence="8" id="KW-1185">Reference proteome</keyword>
<sequence>MMDSFLKPDFVFETSWEVCNKTGGIHTVLASKAKTLADQFGDQLVFIGPDVWRGPHQNPEFIPDHTLFAEWQEVLKGEGLRVKTGRWNIPGTPIVFLVDFSPLVARKNEILARLWESFKLDSLSGQWDYVEPALFGYAAGMVIDSYYRFYIPDSEKVVAHFNEWMTGSGALYLRDHLLQIGTVFTTHATVVGRALAGKGALVYEHLNEYDADSKAGELNVVSKHSMEKVTAGNVDCFTTVSDITSHECARFLAREVDVVTPNGFDTSIVPSEADYQDRRNKARERLIKVTEALLGIKVSEDAFFIANSGRYEYRNKGADVFLDVLKKLNEEANSQREILAFVLIPANTYGPRKDLMGKLKKGGDKKPLPNPFLTHGLNDIGYDPIINKIQDIHLSNEASERVKLIFVPSYLNGDDGIFDIPYYDLLLGMDLTVFPSYYEPWGYTPQESVSYGVPAVTTTLAGFGLWASKHSKGIDEGVEVVPRNDKNYDQVVTNIASVVENFSQKSEEEIVTIHSKARKLGQLLEWESLIKNYYQAYDIALKEVNNRRDKFTAVKRDVRIRLVPETSAVPGWKKLVVKSRLPERIKVLHELTRNLWWAWNYKLVELFETIDPEKWEEVGKNPVQLLDKVSFDRLSELASDDQFVEKLDSIYAEFREYMDHDFTQEPRIAYFSMEYGLSNVLKIYSGGLGILAGDYLKEASDRGVKMVAVGLLYRFGYFTQTLSINGEQSANYEMQDFSQLPLEEVRGKDGQPLYVFIELPGRSLYAKVWKAQVGRVSLYLMDTDTDRNTPADRQITHQLYGGDWENRLKQEILLGLGGIRLLQALDAHVDIFHANEGHAALINVERLVNLVGQKYSFAEAMEIVRASSLFTTHTPVPAGHDKFEEDMFRVYLRHIPEKINISWEEFMDMGREHPGGKEKFSMSVLAAKTSQEMNGVSLLHGDVSKKMFQSLWRGYFPEELHVDYVTNGVHYGTWTVSEWQNFYREIFGEKFLSDVSDKKFWKKIYDVPDEKIWEVRHTLRKKLMDFIRYRLEGSMSQRHDSPGHIVEVLDILNEDALTIGFARRFATYKRAHLLFRDLERLSEIVNNSDYPVQFIFAGKAHPADEGGQALIKHIVEISKRPEFVGKIIFLENYDMELAKRLVSGVDVWLNTPTRPLEASGTSGQKAELNGVLNFSVLDGWWYEGFEKEAGWSLTERRSFENQDYQDDLDAATIYSILENEIIPLFYDVNEKSIPEGWVRYIKNSIAHIAPQFTTRRMIDDYLDKFYNPMFERLEELCVNECALVHEIASWKRQVSAGWDSVELVEVNMPDIARQELGIGDDYIVDVTLNLKKLEGVDVGLEMLILESTDEEFPPILHKEPFKLIKKEGAIVCYEMKYQLNLPGSFKFGIRMFPRNKHLPHQQDFGLVRWF</sequence>
<comment type="similarity">
    <text evidence="2">Belongs to the glycogen phosphorylase family.</text>
</comment>
<comment type="catalytic activity">
    <reaction evidence="1">
        <text>[(1-&gt;4)-alpha-D-glucosyl](n) + phosphate = [(1-&gt;4)-alpha-D-glucosyl](n-1) + alpha-D-glucose 1-phosphate</text>
        <dbReference type="Rhea" id="RHEA:41732"/>
        <dbReference type="Rhea" id="RHEA-COMP:9584"/>
        <dbReference type="Rhea" id="RHEA-COMP:9586"/>
        <dbReference type="ChEBI" id="CHEBI:15444"/>
        <dbReference type="ChEBI" id="CHEBI:43474"/>
        <dbReference type="ChEBI" id="CHEBI:58601"/>
        <dbReference type="EC" id="2.4.1.1"/>
    </reaction>
</comment>
<reference evidence="7 8" key="1">
    <citation type="submission" date="2018-05" db="EMBL/GenBank/DDBJ databases">
        <title>Marinilabilia rubrum sp. nov., isolated from saltern sediment.</title>
        <authorList>
            <person name="Zhang R."/>
        </authorList>
    </citation>
    <scope>NUCLEOTIDE SEQUENCE [LARGE SCALE GENOMIC DNA]</scope>
    <source>
        <strain evidence="7 8">WTE16</strain>
    </source>
</reference>
<dbReference type="InterPro" id="IPR052182">
    <property type="entry name" value="Glycogen/Maltodextrin_Phosph"/>
</dbReference>
<evidence type="ECO:0000256" key="5">
    <source>
        <dbReference type="ARBA" id="ARBA00022679"/>
    </source>
</evidence>
<evidence type="ECO:0000313" key="7">
    <source>
        <dbReference type="EMBL" id="PWD99217.1"/>
    </source>
</evidence>
<evidence type="ECO:0000256" key="3">
    <source>
        <dbReference type="ARBA" id="ARBA00022533"/>
    </source>
</evidence>
<dbReference type="InterPro" id="IPR011834">
    <property type="entry name" value="Agluc_phsphrylas"/>
</dbReference>
<dbReference type="Pfam" id="PF05693">
    <property type="entry name" value="Glycogen_syn"/>
    <property type="match status" value="2"/>
</dbReference>
<dbReference type="InterPro" id="IPR008631">
    <property type="entry name" value="Glycogen_synth"/>
</dbReference>
<protein>
    <submittedName>
        <fullName evidence="7">Alpha-glucan family phosphorylase</fullName>
    </submittedName>
</protein>
<dbReference type="Proteomes" id="UP000244956">
    <property type="component" value="Unassembled WGS sequence"/>
</dbReference>
<dbReference type="Pfam" id="PF11897">
    <property type="entry name" value="DUF3417"/>
    <property type="match status" value="1"/>
</dbReference>
<feature type="domain" description="DUF3417" evidence="6">
    <location>
        <begin position="581"/>
        <end position="681"/>
    </location>
</feature>
<dbReference type="NCBIfam" id="TIGR02094">
    <property type="entry name" value="more_P_ylases"/>
    <property type="match status" value="1"/>
</dbReference>
<dbReference type="PANTHER" id="PTHR42655:SF1">
    <property type="entry name" value="GLYCOGEN PHOSPHORYLASE"/>
    <property type="match status" value="1"/>
</dbReference>
<dbReference type="OrthoDB" id="9760804at2"/>
<dbReference type="GO" id="GO:0008184">
    <property type="term" value="F:glycogen phosphorylase activity"/>
    <property type="evidence" value="ECO:0007669"/>
    <property type="project" value="InterPro"/>
</dbReference>
<gene>
    <name evidence="7" type="ORF">DDZ16_11510</name>
</gene>
<accession>A0A2U2B829</accession>
<dbReference type="GO" id="GO:0004373">
    <property type="term" value="F:alpha-1,4-glucan glucosyltransferase (UDP-glucose donor) activity"/>
    <property type="evidence" value="ECO:0007669"/>
    <property type="project" value="InterPro"/>
</dbReference>
<evidence type="ECO:0000256" key="2">
    <source>
        <dbReference type="ARBA" id="ARBA00006047"/>
    </source>
</evidence>
<dbReference type="GO" id="GO:0005978">
    <property type="term" value="P:glycogen biosynthetic process"/>
    <property type="evidence" value="ECO:0007669"/>
    <property type="project" value="InterPro"/>
</dbReference>
<keyword evidence="5" id="KW-0808">Transferase</keyword>